<dbReference type="AlphaFoldDB" id="A0A0R1PA88"/>
<organism evidence="2 3">
    <name type="scientific">Limosilactobacillus mucosae DSM 13345</name>
    <dbReference type="NCBI Taxonomy" id="1423771"/>
    <lineage>
        <taxon>Bacteria</taxon>
        <taxon>Bacillati</taxon>
        <taxon>Bacillota</taxon>
        <taxon>Bacilli</taxon>
        <taxon>Lactobacillales</taxon>
        <taxon>Lactobacillaceae</taxon>
        <taxon>Limosilactobacillus</taxon>
    </lineage>
</organism>
<proteinExistence type="predicted"/>
<dbReference type="InterPro" id="IPR012347">
    <property type="entry name" value="Ferritin-like"/>
</dbReference>
<reference evidence="2 3" key="1">
    <citation type="journal article" date="2015" name="Genome Announc.">
        <title>Expanding the biotechnology potential of lactobacilli through comparative genomics of 213 strains and associated genera.</title>
        <authorList>
            <person name="Sun Z."/>
            <person name="Harris H.M."/>
            <person name="McCann A."/>
            <person name="Guo C."/>
            <person name="Argimon S."/>
            <person name="Zhang W."/>
            <person name="Yang X."/>
            <person name="Jeffery I.B."/>
            <person name="Cooney J.C."/>
            <person name="Kagawa T.F."/>
            <person name="Liu W."/>
            <person name="Song Y."/>
            <person name="Salvetti E."/>
            <person name="Wrobel A."/>
            <person name="Rasinkangas P."/>
            <person name="Parkhill J."/>
            <person name="Rea M.C."/>
            <person name="O'Sullivan O."/>
            <person name="Ritari J."/>
            <person name="Douillard F.P."/>
            <person name="Paul Ross R."/>
            <person name="Yang R."/>
            <person name="Briner A.E."/>
            <person name="Felis G.E."/>
            <person name="de Vos W.M."/>
            <person name="Barrangou R."/>
            <person name="Klaenhammer T.R."/>
            <person name="Caufield P.W."/>
            <person name="Cui Y."/>
            <person name="Zhang H."/>
            <person name="O'Toole P.W."/>
        </authorList>
    </citation>
    <scope>NUCLEOTIDE SEQUENCE [LARGE SCALE GENOMIC DNA]</scope>
    <source>
        <strain evidence="2 3">DSM 13345</strain>
    </source>
</reference>
<dbReference type="EMBL" id="AZEQ01000013">
    <property type="protein sequence ID" value="KRL25224.1"/>
    <property type="molecule type" value="Genomic_DNA"/>
</dbReference>
<evidence type="ECO:0000313" key="3">
    <source>
        <dbReference type="Proteomes" id="UP000050901"/>
    </source>
</evidence>
<name>A0A0R1PA88_LIMMU</name>
<dbReference type="PATRIC" id="fig|1423771.3.peg.497"/>
<dbReference type="Proteomes" id="UP000050901">
    <property type="component" value="Unassembled WGS sequence"/>
</dbReference>
<dbReference type="GO" id="GO:0003677">
    <property type="term" value="F:DNA binding"/>
    <property type="evidence" value="ECO:0007669"/>
    <property type="project" value="UniProtKB-KW"/>
</dbReference>
<accession>A0A0R1PA88</accession>
<gene>
    <name evidence="2" type="ORF">FC47_GL000488</name>
</gene>
<feature type="compositionally biased region" description="Polar residues" evidence="1">
    <location>
        <begin position="1"/>
        <end position="13"/>
    </location>
</feature>
<keyword evidence="2" id="KW-0238">DNA-binding</keyword>
<evidence type="ECO:0000313" key="2">
    <source>
        <dbReference type="EMBL" id="KRL25224.1"/>
    </source>
</evidence>
<protein>
    <submittedName>
        <fullName evidence="2">DNA-binding ferritin family protein (Oxidative damage protectant)</fullName>
    </submittedName>
</protein>
<dbReference type="SUPFAM" id="SSF47240">
    <property type="entry name" value="Ferritin-like"/>
    <property type="match status" value="1"/>
</dbReference>
<sequence>MNSLKTNSAQAFANEQERSQHEHHVPTAGAMIGHITANLAVHALKIEQAILFAKGPSALFLNQHGRSWLQKELTFWEQINRALYAEADLVPTTSRELLEYSMLEENGAAKYDSGEQQLFDLIKDFDTQLLFIDRAIKLTEKEAHEGQNQLMKELYRWIKEQIALAQSFLGNEPTKGLSIADDDEDDD</sequence>
<dbReference type="RefSeq" id="WP_056968463.1">
    <property type="nucleotide sequence ID" value="NZ_AZEQ01000013.1"/>
</dbReference>
<dbReference type="InterPro" id="IPR009078">
    <property type="entry name" value="Ferritin-like_SF"/>
</dbReference>
<evidence type="ECO:0000256" key="1">
    <source>
        <dbReference type="SAM" id="MobiDB-lite"/>
    </source>
</evidence>
<feature type="region of interest" description="Disordered" evidence="1">
    <location>
        <begin position="1"/>
        <end position="23"/>
    </location>
</feature>
<comment type="caution">
    <text evidence="2">The sequence shown here is derived from an EMBL/GenBank/DDBJ whole genome shotgun (WGS) entry which is preliminary data.</text>
</comment>
<dbReference type="Gene3D" id="1.20.1260.10">
    <property type="match status" value="1"/>
</dbReference>